<name>A0A3L8T067_CHLGU</name>
<dbReference type="EMBL" id="QUSF01000001">
    <property type="protein sequence ID" value="RLW13008.1"/>
    <property type="molecule type" value="Genomic_DNA"/>
</dbReference>
<evidence type="ECO:0000313" key="1">
    <source>
        <dbReference type="EMBL" id="RLW13008.1"/>
    </source>
</evidence>
<accession>A0A3L8T067</accession>
<organism evidence="1 2">
    <name type="scientific">Chloebia gouldiae</name>
    <name type="common">Gouldian finch</name>
    <name type="synonym">Erythrura gouldiae</name>
    <dbReference type="NCBI Taxonomy" id="44316"/>
    <lineage>
        <taxon>Eukaryota</taxon>
        <taxon>Metazoa</taxon>
        <taxon>Chordata</taxon>
        <taxon>Craniata</taxon>
        <taxon>Vertebrata</taxon>
        <taxon>Euteleostomi</taxon>
        <taxon>Archelosauria</taxon>
        <taxon>Archosauria</taxon>
        <taxon>Dinosauria</taxon>
        <taxon>Saurischia</taxon>
        <taxon>Theropoda</taxon>
        <taxon>Coelurosauria</taxon>
        <taxon>Aves</taxon>
        <taxon>Neognathae</taxon>
        <taxon>Neoaves</taxon>
        <taxon>Telluraves</taxon>
        <taxon>Australaves</taxon>
        <taxon>Passeriformes</taxon>
        <taxon>Passeroidea</taxon>
        <taxon>Passeridae</taxon>
        <taxon>Chloebia</taxon>
    </lineage>
</organism>
<dbReference type="Proteomes" id="UP000276834">
    <property type="component" value="Unassembled WGS sequence"/>
</dbReference>
<sequence>MPLMDPNSSTASVSTQLFDLRCKSQEILSCTDLDYPLLCRKVPLELLVEEKLLPGDGLQCCSG</sequence>
<comment type="caution">
    <text evidence="1">The sequence shown here is derived from an EMBL/GenBank/DDBJ whole genome shotgun (WGS) entry which is preliminary data.</text>
</comment>
<protein>
    <submittedName>
        <fullName evidence="1">Uncharacterized protein</fullName>
    </submittedName>
</protein>
<dbReference type="AlphaFoldDB" id="A0A3L8T067"/>
<proteinExistence type="predicted"/>
<evidence type="ECO:0000313" key="2">
    <source>
        <dbReference type="Proteomes" id="UP000276834"/>
    </source>
</evidence>
<gene>
    <name evidence="1" type="ORF">DV515_00000502</name>
</gene>
<reference evidence="1 2" key="1">
    <citation type="journal article" date="2018" name="Proc. R. Soc. B">
        <title>A non-coding region near Follistatin controls head colour polymorphism in the Gouldian finch.</title>
        <authorList>
            <person name="Toomey M.B."/>
            <person name="Marques C.I."/>
            <person name="Andrade P."/>
            <person name="Araujo P.M."/>
            <person name="Sabatino S."/>
            <person name="Gazda M.A."/>
            <person name="Afonso S."/>
            <person name="Lopes R.J."/>
            <person name="Corbo J.C."/>
            <person name="Carneiro M."/>
        </authorList>
    </citation>
    <scope>NUCLEOTIDE SEQUENCE [LARGE SCALE GENOMIC DNA]</scope>
    <source>
        <strain evidence="1">Red01</strain>
        <tissue evidence="1">Muscle</tissue>
    </source>
</reference>
<keyword evidence="2" id="KW-1185">Reference proteome</keyword>